<protein>
    <submittedName>
        <fullName evidence="1">Uncharacterized protein</fullName>
    </submittedName>
</protein>
<gene>
    <name evidence="1" type="ORF">MLD38_040358</name>
</gene>
<proteinExistence type="predicted"/>
<sequence>MKLLGWMHRKFRQNGGEPINDFVLGQAVQEDPRRLSCDSRQLKQSEIDHLLRKSFSGIDSLKIEFCGGNGDEGQLPADMAGLFHGFLAIGTLGLSEPSVPSEGIPTFELSVTEEIPVIEFLVEDGTPIFDLSVEDIVAEKETEITESELNLINEELEKALLGPGAEDDISSGRNSHVSAGRSSHASGGATAVCPLQGYLLGSVLDIPGNKDGADSMKKEQRTTLGELFRMTDEGTKEEPAKKGCGEDADASSVVKFVKKKMMKKKLLHAVSAYRGSSAGVPDPAASSENKLHKILQMFHKKVHPENETATYNKSHGKHKKVTFSSEVATRNGDKIDGSGRGAPRQMTGAKDLNKLTQNLLLKEKIRRMKHHDNIQLAPPTTTVGVDESNGSRECWIKTDEEYLVLEL</sequence>
<comment type="caution">
    <text evidence="1">The sequence shown here is derived from an EMBL/GenBank/DDBJ whole genome shotgun (WGS) entry which is preliminary data.</text>
</comment>
<dbReference type="EMBL" id="CM042891">
    <property type="protein sequence ID" value="KAI4304900.1"/>
    <property type="molecule type" value="Genomic_DNA"/>
</dbReference>
<organism evidence="1 2">
    <name type="scientific">Melastoma candidum</name>
    <dbReference type="NCBI Taxonomy" id="119954"/>
    <lineage>
        <taxon>Eukaryota</taxon>
        <taxon>Viridiplantae</taxon>
        <taxon>Streptophyta</taxon>
        <taxon>Embryophyta</taxon>
        <taxon>Tracheophyta</taxon>
        <taxon>Spermatophyta</taxon>
        <taxon>Magnoliopsida</taxon>
        <taxon>eudicotyledons</taxon>
        <taxon>Gunneridae</taxon>
        <taxon>Pentapetalae</taxon>
        <taxon>rosids</taxon>
        <taxon>malvids</taxon>
        <taxon>Myrtales</taxon>
        <taxon>Melastomataceae</taxon>
        <taxon>Melastomatoideae</taxon>
        <taxon>Melastomateae</taxon>
        <taxon>Melastoma</taxon>
    </lineage>
</organism>
<name>A0ACB9L500_9MYRT</name>
<evidence type="ECO:0000313" key="1">
    <source>
        <dbReference type="EMBL" id="KAI4304900.1"/>
    </source>
</evidence>
<dbReference type="Proteomes" id="UP001057402">
    <property type="component" value="Chromosome 12"/>
</dbReference>
<keyword evidence="2" id="KW-1185">Reference proteome</keyword>
<evidence type="ECO:0000313" key="2">
    <source>
        <dbReference type="Proteomes" id="UP001057402"/>
    </source>
</evidence>
<reference evidence="2" key="1">
    <citation type="journal article" date="2023" name="Front. Plant Sci.">
        <title>Chromosomal-level genome assembly of Melastoma candidum provides insights into trichome evolution.</title>
        <authorList>
            <person name="Zhong Y."/>
            <person name="Wu W."/>
            <person name="Sun C."/>
            <person name="Zou P."/>
            <person name="Liu Y."/>
            <person name="Dai S."/>
            <person name="Zhou R."/>
        </authorList>
    </citation>
    <scope>NUCLEOTIDE SEQUENCE [LARGE SCALE GENOMIC DNA]</scope>
</reference>
<accession>A0ACB9L500</accession>